<dbReference type="EMBL" id="JAWDGP010007072">
    <property type="protein sequence ID" value="KAK3730581.1"/>
    <property type="molecule type" value="Genomic_DNA"/>
</dbReference>
<comment type="caution">
    <text evidence="4">The sequence shown here is derived from an EMBL/GenBank/DDBJ whole genome shotgun (WGS) entry which is preliminary data.</text>
</comment>
<dbReference type="PANTHER" id="PTHR46928">
    <property type="entry name" value="MESENCHYME-SPECIFIC CELL SURFACE GLYCOPROTEIN"/>
    <property type="match status" value="1"/>
</dbReference>
<name>A0AAE1CRJ3_9GAST</name>
<feature type="region of interest" description="Disordered" evidence="1">
    <location>
        <begin position="556"/>
        <end position="578"/>
    </location>
</feature>
<sequence length="602" mass="66486">MSIIRCLTIFLYPAIFVTFSQLAKPTQCHVQLSHVNTIYLPAFDQKSPEFLGGAVEQIAYDPVRKLIYAAGSQVYHVIDASNTGNLSIQLTQYEAGMDFTDVETCGDHVFMAAINKSDPQDGVLRVYKGFNMASNQLELVMESEVGSGPDMLSVLGDCRTVIVAVEGEAYEHNGKLVDPPGKVTIVNFPDGPDMAAQQKSVSSLGFEAFDNRYEELKPSGVRFVYTLNNNTFSNDIEPEYIVLDEAANKVYAVLQENNALAEVDLGTRTISSIHGLGYKQWGSLDASDRDGGIQITYWPIRAWYLPDSAILHEWHGRKLLFTANEGDAKEYDEPQFDESTRGDDISQSDLGPEIHRMLRSAISDNSLLGRLAFSRIDGRDGSGNYSALYTYGARSFSIWDLSSATSNFSTALPQVFDSGSQFEEMVALHCPHVFNRQVDTLDSRSDNKGPEPESITVAEISNRLYVFIGLERPGMVIVYSLGRDVSMARFETIFCEGIPDSNKPMQAMFNDRELYAIDPEDIRFYPAAESPTGRPVLMVAGAVSGTVSLLEVKVTHDDTPDEPDNPNSDDKKPPTCPNRGLIPAASSALVSICLLFHIRRFC</sequence>
<dbReference type="InterPro" id="IPR052956">
    <property type="entry name" value="Mesenchyme-surface_protein"/>
</dbReference>
<evidence type="ECO:0000259" key="3">
    <source>
        <dbReference type="Pfam" id="PF22494"/>
    </source>
</evidence>
<reference evidence="4" key="1">
    <citation type="journal article" date="2023" name="G3 (Bethesda)">
        <title>A reference genome for the long-term kleptoplast-retaining sea slug Elysia crispata morphotype clarki.</title>
        <authorList>
            <person name="Eastman K.E."/>
            <person name="Pendleton A.L."/>
            <person name="Shaikh M.A."/>
            <person name="Suttiyut T."/>
            <person name="Ogas R."/>
            <person name="Tomko P."/>
            <person name="Gavelis G."/>
            <person name="Widhalm J.R."/>
            <person name="Wisecaver J.H."/>
        </authorList>
    </citation>
    <scope>NUCLEOTIDE SEQUENCE</scope>
    <source>
        <strain evidence="4">ECLA1</strain>
    </source>
</reference>
<dbReference type="PANTHER" id="PTHR46928:SF1">
    <property type="entry name" value="MESENCHYME-SPECIFIC CELL SURFACE GLYCOPROTEIN"/>
    <property type="match status" value="1"/>
</dbReference>
<organism evidence="4 5">
    <name type="scientific">Elysia crispata</name>
    <name type="common">lettuce slug</name>
    <dbReference type="NCBI Taxonomy" id="231223"/>
    <lineage>
        <taxon>Eukaryota</taxon>
        <taxon>Metazoa</taxon>
        <taxon>Spiralia</taxon>
        <taxon>Lophotrochozoa</taxon>
        <taxon>Mollusca</taxon>
        <taxon>Gastropoda</taxon>
        <taxon>Heterobranchia</taxon>
        <taxon>Euthyneura</taxon>
        <taxon>Panpulmonata</taxon>
        <taxon>Sacoglossa</taxon>
        <taxon>Placobranchoidea</taxon>
        <taxon>Plakobranchidae</taxon>
        <taxon>Elysia</taxon>
    </lineage>
</organism>
<dbReference type="Proteomes" id="UP001283361">
    <property type="component" value="Unassembled WGS sequence"/>
</dbReference>
<evidence type="ECO:0000256" key="2">
    <source>
        <dbReference type="SAM" id="SignalP"/>
    </source>
</evidence>
<accession>A0AAE1CRJ3</accession>
<keyword evidence="5" id="KW-1185">Reference proteome</keyword>
<evidence type="ECO:0000256" key="1">
    <source>
        <dbReference type="SAM" id="MobiDB-lite"/>
    </source>
</evidence>
<gene>
    <name evidence="4" type="ORF">RRG08_047376</name>
</gene>
<protein>
    <recommendedName>
        <fullName evidence="3">Choice-of-anchor I domain-containing protein</fullName>
    </recommendedName>
</protein>
<dbReference type="SUPFAM" id="SSF75011">
    <property type="entry name" value="3-carboxy-cis,cis-mucoante lactonizing enzyme"/>
    <property type="match status" value="1"/>
</dbReference>
<feature type="signal peptide" evidence="2">
    <location>
        <begin position="1"/>
        <end position="22"/>
    </location>
</feature>
<feature type="domain" description="Choice-of-anchor I" evidence="3">
    <location>
        <begin position="53"/>
        <end position="551"/>
    </location>
</feature>
<dbReference type="AlphaFoldDB" id="A0AAE1CRJ3"/>
<feature type="chain" id="PRO_5042039088" description="Choice-of-anchor I domain-containing protein" evidence="2">
    <location>
        <begin position="23"/>
        <end position="602"/>
    </location>
</feature>
<evidence type="ECO:0000313" key="4">
    <source>
        <dbReference type="EMBL" id="KAK3730581.1"/>
    </source>
</evidence>
<dbReference type="Pfam" id="PF22494">
    <property type="entry name" value="choice_anch_I"/>
    <property type="match status" value="1"/>
</dbReference>
<evidence type="ECO:0000313" key="5">
    <source>
        <dbReference type="Proteomes" id="UP001283361"/>
    </source>
</evidence>
<dbReference type="InterPro" id="IPR055188">
    <property type="entry name" value="Choice_anch_I"/>
</dbReference>
<dbReference type="NCBIfam" id="NF038117">
    <property type="entry name" value="choice_anch_I"/>
    <property type="match status" value="1"/>
</dbReference>
<proteinExistence type="predicted"/>
<keyword evidence="2" id="KW-0732">Signal</keyword>